<dbReference type="EMBL" id="SDHX01000001">
    <property type="protein sequence ID" value="RXK55983.1"/>
    <property type="molecule type" value="Genomic_DNA"/>
</dbReference>
<reference evidence="1 2" key="1">
    <citation type="submission" date="2019-01" db="EMBL/GenBank/DDBJ databases">
        <title>Lacunisphaera sp. strain TWA-58.</title>
        <authorList>
            <person name="Chen W.-M."/>
        </authorList>
    </citation>
    <scope>NUCLEOTIDE SEQUENCE [LARGE SCALE GENOMIC DNA]</scope>
    <source>
        <strain evidence="1 2">TWA-58</strain>
    </source>
</reference>
<organism evidence="1 2">
    <name type="scientific">Oleiharenicola lentus</name>
    <dbReference type="NCBI Taxonomy" id="2508720"/>
    <lineage>
        <taxon>Bacteria</taxon>
        <taxon>Pseudomonadati</taxon>
        <taxon>Verrucomicrobiota</taxon>
        <taxon>Opitutia</taxon>
        <taxon>Opitutales</taxon>
        <taxon>Opitutaceae</taxon>
        <taxon>Oleiharenicola</taxon>
    </lineage>
</organism>
<dbReference type="OrthoDB" id="9926358at2"/>
<evidence type="ECO:0000313" key="1">
    <source>
        <dbReference type="EMBL" id="RXK55983.1"/>
    </source>
</evidence>
<evidence type="ECO:0000313" key="2">
    <source>
        <dbReference type="Proteomes" id="UP000290218"/>
    </source>
</evidence>
<dbReference type="Proteomes" id="UP000290218">
    <property type="component" value="Unassembled WGS sequence"/>
</dbReference>
<keyword evidence="2" id="KW-1185">Reference proteome</keyword>
<dbReference type="AlphaFoldDB" id="A0A4Q1CA85"/>
<proteinExistence type="predicted"/>
<name>A0A4Q1CA85_9BACT</name>
<sequence length="67" mass="7211">MTSAHLTEAVLALPETERLALAREIIASLAIDESQKTAISEGVGRMEDIIKGQTTGLTESQFRAALR</sequence>
<accession>A0A4Q1CA85</accession>
<protein>
    <submittedName>
        <fullName evidence="1">Addiction module antitoxin RelB</fullName>
    </submittedName>
</protein>
<comment type="caution">
    <text evidence="1">The sequence shown here is derived from an EMBL/GenBank/DDBJ whole genome shotgun (WGS) entry which is preliminary data.</text>
</comment>
<dbReference type="RefSeq" id="WP_129047350.1">
    <property type="nucleotide sequence ID" value="NZ_SDHX01000001.1"/>
</dbReference>
<gene>
    <name evidence="1" type="ORF">ESB00_08930</name>
</gene>